<proteinExistence type="predicted"/>
<name>A0A0F9T8G3_9ZZZZ</name>
<reference evidence="2" key="1">
    <citation type="journal article" date="2015" name="Nature">
        <title>Complex archaea that bridge the gap between prokaryotes and eukaryotes.</title>
        <authorList>
            <person name="Spang A."/>
            <person name="Saw J.H."/>
            <person name="Jorgensen S.L."/>
            <person name="Zaremba-Niedzwiedzka K."/>
            <person name="Martijn J."/>
            <person name="Lind A.E."/>
            <person name="van Eijk R."/>
            <person name="Schleper C."/>
            <person name="Guy L."/>
            <person name="Ettema T.J."/>
        </authorList>
    </citation>
    <scope>NUCLEOTIDE SEQUENCE</scope>
</reference>
<organism evidence="2">
    <name type="scientific">marine sediment metagenome</name>
    <dbReference type="NCBI Taxonomy" id="412755"/>
    <lineage>
        <taxon>unclassified sequences</taxon>
        <taxon>metagenomes</taxon>
        <taxon>ecological metagenomes</taxon>
    </lineage>
</organism>
<feature type="transmembrane region" description="Helical" evidence="1">
    <location>
        <begin position="12"/>
        <end position="35"/>
    </location>
</feature>
<protein>
    <submittedName>
        <fullName evidence="2">Uncharacterized protein</fullName>
    </submittedName>
</protein>
<evidence type="ECO:0000313" key="2">
    <source>
        <dbReference type="EMBL" id="KKN75474.1"/>
    </source>
</evidence>
<sequence>MTEVFGIQIELFLGILTGLGVPGCAAAFFVIRHFWEKTKCFHLMKQKIEQLDKIATGSHDTHTDLYNKIDRLERNLFLLMGKMKVTPVD</sequence>
<comment type="caution">
    <text evidence="2">The sequence shown here is derived from an EMBL/GenBank/DDBJ whole genome shotgun (WGS) entry which is preliminary data.</text>
</comment>
<dbReference type="AlphaFoldDB" id="A0A0F9T8G3"/>
<keyword evidence="1" id="KW-0812">Transmembrane</keyword>
<evidence type="ECO:0000256" key="1">
    <source>
        <dbReference type="SAM" id="Phobius"/>
    </source>
</evidence>
<keyword evidence="1" id="KW-0472">Membrane</keyword>
<dbReference type="EMBL" id="LAZR01000310">
    <property type="protein sequence ID" value="KKN75474.1"/>
    <property type="molecule type" value="Genomic_DNA"/>
</dbReference>
<gene>
    <name evidence="2" type="ORF">LCGC14_0380950</name>
</gene>
<accession>A0A0F9T8G3</accession>
<keyword evidence="1" id="KW-1133">Transmembrane helix</keyword>